<dbReference type="PROSITE" id="PS01305">
    <property type="entry name" value="MOAA_NIFB_PQQE"/>
    <property type="match status" value="1"/>
</dbReference>
<comment type="catalytic activity">
    <reaction evidence="1">
        <text>(8S)-3',8-cyclo-7,8-dihydroguanosine 5'-triphosphate = cyclic pyranopterin phosphate + diphosphate</text>
        <dbReference type="Rhea" id="RHEA:49580"/>
        <dbReference type="ChEBI" id="CHEBI:33019"/>
        <dbReference type="ChEBI" id="CHEBI:59648"/>
        <dbReference type="ChEBI" id="CHEBI:131766"/>
        <dbReference type="EC" id="4.6.1.17"/>
    </reaction>
</comment>
<evidence type="ECO:0000256" key="11">
    <source>
        <dbReference type="ARBA" id="ARBA00022723"/>
    </source>
</evidence>
<comment type="pathway">
    <text evidence="3">Cofactor biosynthesis; molybdopterin biosynthesis.</text>
</comment>
<dbReference type="NCBIfam" id="TIGR02666">
    <property type="entry name" value="moaA"/>
    <property type="match status" value="1"/>
</dbReference>
<dbReference type="Pfam" id="PF01967">
    <property type="entry name" value="MoaC"/>
    <property type="match status" value="1"/>
</dbReference>
<dbReference type="InterPro" id="IPR007197">
    <property type="entry name" value="rSAM"/>
</dbReference>
<organism evidence="22">
    <name type="scientific">Menopon gallinae</name>
    <name type="common">poultry shaft louse</name>
    <dbReference type="NCBI Taxonomy" id="328185"/>
    <lineage>
        <taxon>Eukaryota</taxon>
        <taxon>Metazoa</taxon>
        <taxon>Ecdysozoa</taxon>
        <taxon>Arthropoda</taxon>
        <taxon>Hexapoda</taxon>
        <taxon>Insecta</taxon>
        <taxon>Pterygota</taxon>
        <taxon>Neoptera</taxon>
        <taxon>Paraneoptera</taxon>
        <taxon>Psocodea</taxon>
        <taxon>Troctomorpha</taxon>
        <taxon>Phthiraptera</taxon>
        <taxon>Amblycera</taxon>
        <taxon>Menoponidae</taxon>
        <taxon>Menopon</taxon>
    </lineage>
</organism>
<evidence type="ECO:0000259" key="21">
    <source>
        <dbReference type="PROSITE" id="PS51918"/>
    </source>
</evidence>
<feature type="domain" description="Radical SAM core" evidence="21">
    <location>
        <begin position="84"/>
        <end position="307"/>
    </location>
</feature>
<evidence type="ECO:0000256" key="13">
    <source>
        <dbReference type="ARBA" id="ARBA00023004"/>
    </source>
</evidence>
<keyword evidence="11" id="KW-0479">Metal-binding</keyword>
<dbReference type="FunFam" id="3.30.70.640:FF:000002">
    <property type="entry name" value="Molybdenum cofactor biosynthesis protein 1"/>
    <property type="match status" value="1"/>
</dbReference>
<evidence type="ECO:0000256" key="3">
    <source>
        <dbReference type="ARBA" id="ARBA00005046"/>
    </source>
</evidence>
<keyword evidence="13" id="KW-0408">Iron</keyword>
<dbReference type="SFLD" id="SFLDS00029">
    <property type="entry name" value="Radical_SAM"/>
    <property type="match status" value="1"/>
</dbReference>
<comment type="cofactor">
    <cofactor evidence="2">
        <name>[4Fe-4S] cluster</name>
        <dbReference type="ChEBI" id="CHEBI:49883"/>
    </cofactor>
</comment>
<dbReference type="SFLD" id="SFLDG01067">
    <property type="entry name" value="SPASM/twitch_domain_containing"/>
    <property type="match status" value="1"/>
</dbReference>
<keyword evidence="9" id="KW-0004">4Fe-4S</keyword>
<dbReference type="GO" id="GO:0051539">
    <property type="term" value="F:4 iron, 4 sulfur cluster binding"/>
    <property type="evidence" value="ECO:0007669"/>
    <property type="project" value="UniProtKB-KW"/>
</dbReference>
<dbReference type="GO" id="GO:0061799">
    <property type="term" value="F:cyclic pyranopterin monophosphate synthase activity"/>
    <property type="evidence" value="ECO:0007669"/>
    <property type="project" value="UniProtKB-EC"/>
</dbReference>
<dbReference type="CDD" id="cd01335">
    <property type="entry name" value="Radical_SAM"/>
    <property type="match status" value="1"/>
</dbReference>
<evidence type="ECO:0000256" key="14">
    <source>
        <dbReference type="ARBA" id="ARBA00023014"/>
    </source>
</evidence>
<comment type="caution">
    <text evidence="22">The sequence shown here is derived from an EMBL/GenBank/DDBJ whole genome shotgun (WGS) entry which is preliminary data.</text>
</comment>
<dbReference type="GO" id="GO:0005525">
    <property type="term" value="F:GTP binding"/>
    <property type="evidence" value="ECO:0007669"/>
    <property type="project" value="UniProtKB-KW"/>
</dbReference>
<dbReference type="InterPro" id="IPR013785">
    <property type="entry name" value="Aldolase_TIM"/>
</dbReference>
<evidence type="ECO:0000256" key="18">
    <source>
        <dbReference type="ARBA" id="ARBA00048697"/>
    </source>
</evidence>
<dbReference type="EMBL" id="JARGDH010000002">
    <property type="protein sequence ID" value="KAL0276035.1"/>
    <property type="molecule type" value="Genomic_DNA"/>
</dbReference>
<evidence type="ECO:0000256" key="16">
    <source>
        <dbReference type="ARBA" id="ARBA00023150"/>
    </source>
</evidence>
<comment type="similarity">
    <text evidence="4">In the C-terminal section; belongs to the MoaC family.</text>
</comment>
<evidence type="ECO:0000256" key="20">
    <source>
        <dbReference type="ARBA" id="ARBA00063038"/>
    </source>
</evidence>
<dbReference type="InterPro" id="IPR006638">
    <property type="entry name" value="Elp3/MiaA/NifB-like_rSAM"/>
</dbReference>
<dbReference type="InterPro" id="IPR036522">
    <property type="entry name" value="MoaC_sf"/>
</dbReference>
<dbReference type="InterPro" id="IPR010505">
    <property type="entry name" value="MoaA_twitch"/>
</dbReference>
<evidence type="ECO:0000256" key="8">
    <source>
        <dbReference type="ARBA" id="ARBA00015273"/>
    </source>
</evidence>
<dbReference type="NCBIfam" id="TIGR00581">
    <property type="entry name" value="moaC"/>
    <property type="match status" value="1"/>
</dbReference>
<dbReference type="EC" id="4.6.1.17" evidence="7"/>
<evidence type="ECO:0000313" key="22">
    <source>
        <dbReference type="EMBL" id="KAL0276035.1"/>
    </source>
</evidence>
<comment type="subunit">
    <text evidence="20">Isoform MOCS1A and isoform MOCS1B probably form a heterooligomer.</text>
</comment>
<name>A0AAW2I106_9NEOP</name>
<dbReference type="HAMAP" id="MF_01224_B">
    <property type="entry name" value="MoaC_B"/>
    <property type="match status" value="1"/>
</dbReference>
<comment type="function">
    <text evidence="19">Isoform MOCS1A and isoform MOCS1B probably form a complex that catalyzes the conversion of 5'-GTP to cyclic pyranopterin monophosphate (cPMP). MOCS1A catalyzes the cyclization of GTP to (8S)-3',8-cyclo-7,8-dihydroguanosine 5'-triphosphate and MOCS1B catalyzes the subsequent conversion of (8S)-3',8-cyclo-7,8-dihydroguanosine 5'-triphosphate to cPMP.</text>
</comment>
<dbReference type="Pfam" id="PF06463">
    <property type="entry name" value="Mob_synth_C"/>
    <property type="match status" value="1"/>
</dbReference>
<dbReference type="SUPFAM" id="SSF102114">
    <property type="entry name" value="Radical SAM enzymes"/>
    <property type="match status" value="1"/>
</dbReference>
<evidence type="ECO:0000256" key="12">
    <source>
        <dbReference type="ARBA" id="ARBA00022741"/>
    </source>
</evidence>
<evidence type="ECO:0000256" key="17">
    <source>
        <dbReference type="ARBA" id="ARBA00023239"/>
    </source>
</evidence>
<proteinExistence type="inferred from homology"/>
<evidence type="ECO:0000256" key="10">
    <source>
        <dbReference type="ARBA" id="ARBA00022691"/>
    </source>
</evidence>
<dbReference type="InterPro" id="IPR040064">
    <property type="entry name" value="MoaA-like"/>
</dbReference>
<dbReference type="InterPro" id="IPR050105">
    <property type="entry name" value="MoCo_biosynth_MoaA/MoaC"/>
</dbReference>
<dbReference type="GO" id="GO:0006777">
    <property type="term" value="P:Mo-molybdopterin cofactor biosynthetic process"/>
    <property type="evidence" value="ECO:0007669"/>
    <property type="project" value="UniProtKB-KW"/>
</dbReference>
<dbReference type="FunFam" id="3.20.20.70:FF:000117">
    <property type="entry name" value="molybdenum cofactor biosynthesis protein 1"/>
    <property type="match status" value="1"/>
</dbReference>
<dbReference type="AlphaFoldDB" id="A0AAW2I106"/>
<dbReference type="PANTHER" id="PTHR22960:SF0">
    <property type="entry name" value="MOLYBDENUM COFACTOR BIOSYNTHESIS PROTEIN 1"/>
    <property type="match status" value="1"/>
</dbReference>
<accession>A0AAW2I106</accession>
<evidence type="ECO:0000256" key="19">
    <source>
        <dbReference type="ARBA" id="ARBA00054222"/>
    </source>
</evidence>
<evidence type="ECO:0000256" key="15">
    <source>
        <dbReference type="ARBA" id="ARBA00023134"/>
    </source>
</evidence>
<dbReference type="InterPro" id="IPR000385">
    <property type="entry name" value="MoaA_NifB_PqqE_Fe-S-bd_CS"/>
</dbReference>
<dbReference type="CDD" id="cd01420">
    <property type="entry name" value="MoaC_PE"/>
    <property type="match status" value="1"/>
</dbReference>
<dbReference type="InterPro" id="IPR013483">
    <property type="entry name" value="MoaA"/>
</dbReference>
<comment type="similarity">
    <text evidence="5">In the N-terminal section; belongs to the radical SAM superfamily. MoaA family.</text>
</comment>
<dbReference type="Gene3D" id="3.30.70.640">
    <property type="entry name" value="Molybdopterin cofactor biosynthesis C (MoaC) domain"/>
    <property type="match status" value="1"/>
</dbReference>
<dbReference type="SFLD" id="SFLDG01383">
    <property type="entry name" value="cyclic_pyranopterin_phosphate"/>
    <property type="match status" value="1"/>
</dbReference>
<dbReference type="InterPro" id="IPR058240">
    <property type="entry name" value="rSAM_sf"/>
</dbReference>
<dbReference type="HAMAP" id="MF_01225_B">
    <property type="entry name" value="MoaA_B"/>
    <property type="match status" value="1"/>
</dbReference>
<evidence type="ECO:0000256" key="4">
    <source>
        <dbReference type="ARBA" id="ARBA00008484"/>
    </source>
</evidence>
<gene>
    <name evidence="22" type="ORF">PYX00_003709</name>
</gene>
<dbReference type="Pfam" id="PF04055">
    <property type="entry name" value="Radical_SAM"/>
    <property type="match status" value="1"/>
</dbReference>
<dbReference type="Gene3D" id="3.20.20.70">
    <property type="entry name" value="Aldolase class I"/>
    <property type="match status" value="1"/>
</dbReference>
<dbReference type="PANTHER" id="PTHR22960">
    <property type="entry name" value="MOLYBDOPTERIN COFACTOR SYNTHESIS PROTEIN A"/>
    <property type="match status" value="1"/>
</dbReference>
<dbReference type="NCBIfam" id="NF006870">
    <property type="entry name" value="PRK09364.1"/>
    <property type="match status" value="1"/>
</dbReference>
<evidence type="ECO:0000256" key="2">
    <source>
        <dbReference type="ARBA" id="ARBA00001966"/>
    </source>
</evidence>
<dbReference type="PROSITE" id="PS51918">
    <property type="entry name" value="RADICAL_SAM"/>
    <property type="match status" value="1"/>
</dbReference>
<dbReference type="GO" id="GO:0061798">
    <property type="term" value="F:GTP 3',8'-cyclase activity"/>
    <property type="evidence" value="ECO:0007669"/>
    <property type="project" value="UniProtKB-EC"/>
</dbReference>
<dbReference type="EC" id="4.1.99.22" evidence="6"/>
<evidence type="ECO:0000256" key="1">
    <source>
        <dbReference type="ARBA" id="ARBA00001637"/>
    </source>
</evidence>
<sequence length="579" mass="65215">MRDVFIARWHVFSFTYQLLLCKRNRVINFLLQSVSIIESVAAMLRTRQTLSALSKRFKSSAAFSEPRTLKRDEAPIDAHALTDFFGRRHTYLRISLTERCNLRCKYCMPEEGVNLSHQSKLLTTKEILVLADLFVKQGIRKIRLTGGEPTVRKDLPEIIRGLKELKGLTEGVSITTNGLVLTRQLVELQRAGLDGLNISLDTLKPERYEQITRRKGWERVLAGIDLALQLGYSPVKINCVLIKGFNDDEVIDFVEMTRDRDVDVRFIEYMPFDGNRWSGDKLVPYKKALEEIVKKYPDIAKICDGPNDTSKAYKVPNFKGQIGFITSMSDHFCGTCNRLRLTADGNLKVCLFGNTEVSLRDALRNGCGEDDLAALITAAVKRKKKQHADRKKWKMKHVGNQLFQFPVRWIEPNRLLVRPYSTEELTHTDAAGRARMVDVGEKTTTKRTASAVAVVRVGRKIAELIRENNLKKGDVLSVAQLAGIMAAKRTSEIIPLCHNIPLNDVKVHARLEEEAVVIETMVKCDGKTGVEMEALTAAAAAALTVYDMCKAVSHEMVIEEVKLLSKTGGTRGDFHRKLT</sequence>
<keyword evidence="16" id="KW-0501">Molybdenum cofactor biosynthesis</keyword>
<keyword evidence="10" id="KW-0949">S-adenosyl-L-methionine</keyword>
<evidence type="ECO:0000256" key="7">
    <source>
        <dbReference type="ARBA" id="ARBA00012575"/>
    </source>
</evidence>
<keyword evidence="12" id="KW-0547">Nucleotide-binding</keyword>
<dbReference type="InterPro" id="IPR047594">
    <property type="entry name" value="MoaC_bact/euk"/>
</dbReference>
<keyword evidence="15" id="KW-0342">GTP-binding</keyword>
<evidence type="ECO:0000256" key="6">
    <source>
        <dbReference type="ARBA" id="ARBA00012167"/>
    </source>
</evidence>
<dbReference type="InterPro" id="IPR002820">
    <property type="entry name" value="Mopterin_CF_biosynth-C_dom"/>
</dbReference>
<evidence type="ECO:0000256" key="9">
    <source>
        <dbReference type="ARBA" id="ARBA00022485"/>
    </source>
</evidence>
<dbReference type="SMART" id="SM00729">
    <property type="entry name" value="Elp3"/>
    <property type="match status" value="1"/>
</dbReference>
<reference evidence="22" key="1">
    <citation type="journal article" date="2024" name="Gigascience">
        <title>Chromosome-level genome of the poultry shaft louse Menopon gallinae provides insight into the host-switching and adaptive evolution of parasitic lice.</title>
        <authorList>
            <person name="Xu Y."/>
            <person name="Ma L."/>
            <person name="Liu S."/>
            <person name="Liang Y."/>
            <person name="Liu Q."/>
            <person name="He Z."/>
            <person name="Tian L."/>
            <person name="Duan Y."/>
            <person name="Cai W."/>
            <person name="Li H."/>
            <person name="Song F."/>
        </authorList>
    </citation>
    <scope>NUCLEOTIDE SEQUENCE</scope>
    <source>
        <strain evidence="22">Cailab_2023a</strain>
    </source>
</reference>
<evidence type="ECO:0000256" key="5">
    <source>
        <dbReference type="ARBA" id="ARBA00009862"/>
    </source>
</evidence>
<dbReference type="SFLD" id="SFLDG01386">
    <property type="entry name" value="main_SPASM_domain-containing"/>
    <property type="match status" value="1"/>
</dbReference>
<dbReference type="InterPro" id="IPR023045">
    <property type="entry name" value="MoaC"/>
</dbReference>
<comment type="catalytic activity">
    <reaction evidence="18">
        <text>GTP + AH2 + S-adenosyl-L-methionine = (8S)-3',8-cyclo-7,8-dihydroguanosine 5'-triphosphate + 5'-deoxyadenosine + L-methionine + A + H(+)</text>
        <dbReference type="Rhea" id="RHEA:49576"/>
        <dbReference type="ChEBI" id="CHEBI:13193"/>
        <dbReference type="ChEBI" id="CHEBI:15378"/>
        <dbReference type="ChEBI" id="CHEBI:17319"/>
        <dbReference type="ChEBI" id="CHEBI:17499"/>
        <dbReference type="ChEBI" id="CHEBI:37565"/>
        <dbReference type="ChEBI" id="CHEBI:57844"/>
        <dbReference type="ChEBI" id="CHEBI:59789"/>
        <dbReference type="ChEBI" id="CHEBI:131766"/>
        <dbReference type="EC" id="4.1.99.22"/>
    </reaction>
</comment>
<dbReference type="CDD" id="cd21117">
    <property type="entry name" value="Twitch_MoaA"/>
    <property type="match status" value="1"/>
</dbReference>
<dbReference type="SUPFAM" id="SSF55040">
    <property type="entry name" value="Molybdenum cofactor biosynthesis protein C, MoaC"/>
    <property type="match status" value="1"/>
</dbReference>
<dbReference type="GO" id="GO:0046872">
    <property type="term" value="F:metal ion binding"/>
    <property type="evidence" value="ECO:0007669"/>
    <property type="project" value="UniProtKB-KW"/>
</dbReference>
<dbReference type="NCBIfam" id="NF001199">
    <property type="entry name" value="PRK00164.2-1"/>
    <property type="match status" value="1"/>
</dbReference>
<keyword evidence="14" id="KW-0411">Iron-sulfur</keyword>
<protein>
    <recommendedName>
        <fullName evidence="8">Molybdenum cofactor biosynthesis protein 1</fullName>
        <ecNumber evidence="6">4.1.99.22</ecNumber>
        <ecNumber evidence="7">4.6.1.17</ecNumber>
    </recommendedName>
</protein>
<keyword evidence="17" id="KW-0456">Lyase</keyword>